<organism evidence="1 2">
    <name type="scientific">Streptomyces buecherae</name>
    <dbReference type="NCBI Taxonomy" id="2763006"/>
    <lineage>
        <taxon>Bacteria</taxon>
        <taxon>Bacillati</taxon>
        <taxon>Actinomycetota</taxon>
        <taxon>Actinomycetes</taxon>
        <taxon>Kitasatosporales</taxon>
        <taxon>Streptomycetaceae</taxon>
        <taxon>Streptomyces</taxon>
    </lineage>
</organism>
<gene>
    <name evidence="1" type="ORF">HUT08_03010</name>
</gene>
<dbReference type="AlphaFoldDB" id="A0A7H8N2L9"/>
<dbReference type="RefSeq" id="WP_176160415.1">
    <property type="nucleotide sequence ID" value="NZ_CP054929.1"/>
</dbReference>
<dbReference type="EMBL" id="CP054929">
    <property type="protein sequence ID" value="QKW48682.1"/>
    <property type="molecule type" value="Genomic_DNA"/>
</dbReference>
<protein>
    <submittedName>
        <fullName evidence="1">Uncharacterized protein</fullName>
    </submittedName>
</protein>
<keyword evidence="2" id="KW-1185">Reference proteome</keyword>
<reference evidence="1 2" key="1">
    <citation type="submission" date="2020-06" db="EMBL/GenBank/DDBJ databases">
        <title>Genome mining for natural products.</title>
        <authorList>
            <person name="Zhang B."/>
            <person name="Shi J."/>
            <person name="Ge H."/>
        </authorList>
    </citation>
    <scope>NUCLEOTIDE SEQUENCE [LARGE SCALE GENOMIC DNA]</scope>
    <source>
        <strain evidence="1 2">NA00687</strain>
    </source>
</reference>
<evidence type="ECO:0000313" key="2">
    <source>
        <dbReference type="Proteomes" id="UP000509303"/>
    </source>
</evidence>
<evidence type="ECO:0000313" key="1">
    <source>
        <dbReference type="EMBL" id="QKW48682.1"/>
    </source>
</evidence>
<sequence>MTTGGSGVRQEWEPEDLIEVWTLLEEGQERLRNKSGANRSGSHCC</sequence>
<name>A0A7H8N2L9_9ACTN</name>
<accession>A0A7H8N2L9</accession>
<proteinExistence type="predicted"/>
<dbReference type="Proteomes" id="UP000509303">
    <property type="component" value="Chromosome"/>
</dbReference>